<dbReference type="AlphaFoldDB" id="A0A1M6YQ64"/>
<evidence type="ECO:0000313" key="3">
    <source>
        <dbReference type="Proteomes" id="UP000184275"/>
    </source>
</evidence>
<evidence type="ECO:0008006" key="4">
    <source>
        <dbReference type="Google" id="ProtNLM"/>
    </source>
</evidence>
<evidence type="ECO:0000313" key="2">
    <source>
        <dbReference type="EMBL" id="SHL20388.1"/>
    </source>
</evidence>
<dbReference type="Proteomes" id="UP000184275">
    <property type="component" value="Unassembled WGS sequence"/>
</dbReference>
<dbReference type="InterPro" id="IPR011990">
    <property type="entry name" value="TPR-like_helical_dom_sf"/>
</dbReference>
<feature type="signal peptide" evidence="1">
    <location>
        <begin position="1"/>
        <end position="17"/>
    </location>
</feature>
<feature type="chain" id="PRO_5012771060" description="Tetratricopeptide repeat-containing protein" evidence="1">
    <location>
        <begin position="18"/>
        <end position="255"/>
    </location>
</feature>
<dbReference type="SUPFAM" id="SSF48452">
    <property type="entry name" value="TPR-like"/>
    <property type="match status" value="1"/>
</dbReference>
<name>A0A1M6YQ64_9BACT</name>
<accession>A0A1M6YQ64</accession>
<reference evidence="3" key="1">
    <citation type="submission" date="2016-11" db="EMBL/GenBank/DDBJ databases">
        <authorList>
            <person name="Varghese N."/>
            <person name="Submissions S."/>
        </authorList>
    </citation>
    <scope>NUCLEOTIDE SEQUENCE [LARGE SCALE GENOMIC DNA]</scope>
    <source>
        <strain evidence="3">UWOS</strain>
    </source>
</reference>
<dbReference type="EMBL" id="FRAW01000046">
    <property type="protein sequence ID" value="SHL20388.1"/>
    <property type="molecule type" value="Genomic_DNA"/>
</dbReference>
<sequence length="255" mass="28506">MRRLFVAIFFLSTALLAADSQNFAFRADKALQAGKFAKANGLYERALLSSRKESDIVSEGRILISMAMLRVQSLDLNMAKDLLKLVRKSDLDTNTLGAYYLAWMELYLEEENYDKVIDIKYSLSEKFLKEIPDGVRGSVLNVAAMAFAGKGDVQNARLYLKDAADAFDGDAPGKMAFASARVAHLLQDDAADSLYDVALKSAVRSHRPFMSATILYYRGLNEKRPDIARDYFVRSANAFELMGLRRNSERAKAGR</sequence>
<keyword evidence="3" id="KW-1185">Reference proteome</keyword>
<evidence type="ECO:0000256" key="1">
    <source>
        <dbReference type="SAM" id="SignalP"/>
    </source>
</evidence>
<gene>
    <name evidence="2" type="ORF">SAMN05720469_14619</name>
</gene>
<keyword evidence="1" id="KW-0732">Signal</keyword>
<protein>
    <recommendedName>
        <fullName evidence="4">Tetratricopeptide repeat-containing protein</fullName>
    </recommendedName>
</protein>
<proteinExistence type="predicted"/>
<organism evidence="2 3">
    <name type="scientific">Fibrobacter intestinalis</name>
    <dbReference type="NCBI Taxonomy" id="28122"/>
    <lineage>
        <taxon>Bacteria</taxon>
        <taxon>Pseudomonadati</taxon>
        <taxon>Fibrobacterota</taxon>
        <taxon>Fibrobacteria</taxon>
        <taxon>Fibrobacterales</taxon>
        <taxon>Fibrobacteraceae</taxon>
        <taxon>Fibrobacter</taxon>
    </lineage>
</organism>